<sequence>MYHSSLTERGTVRAECIDRILIYDERHLRSVLDEYVKQRGRPSGEVPAYWSFSGRPPPEPAVPVSEQRALQ</sequence>
<keyword evidence="3" id="KW-1185">Reference proteome</keyword>
<evidence type="ECO:0000313" key="2">
    <source>
        <dbReference type="EMBL" id="GAA3710047.1"/>
    </source>
</evidence>
<reference evidence="3" key="1">
    <citation type="journal article" date="2019" name="Int. J. Syst. Evol. Microbiol.">
        <title>The Global Catalogue of Microorganisms (GCM) 10K type strain sequencing project: providing services to taxonomists for standard genome sequencing and annotation.</title>
        <authorList>
            <consortium name="The Broad Institute Genomics Platform"/>
            <consortium name="The Broad Institute Genome Sequencing Center for Infectious Disease"/>
            <person name="Wu L."/>
            <person name="Ma J."/>
        </authorList>
    </citation>
    <scope>NUCLEOTIDE SEQUENCE [LARGE SCALE GENOMIC DNA]</scope>
    <source>
        <strain evidence="3">JCM 16904</strain>
    </source>
</reference>
<evidence type="ECO:0000256" key="1">
    <source>
        <dbReference type="SAM" id="MobiDB-lite"/>
    </source>
</evidence>
<dbReference type="Proteomes" id="UP001500902">
    <property type="component" value="Unassembled WGS sequence"/>
</dbReference>
<accession>A0ABP7DZ83</accession>
<gene>
    <name evidence="2" type="ORF">GCM10022224_089460</name>
</gene>
<proteinExistence type="predicted"/>
<organism evidence="2 3">
    <name type="scientific">Nonomuraea antimicrobica</name>
    <dbReference type="NCBI Taxonomy" id="561173"/>
    <lineage>
        <taxon>Bacteria</taxon>
        <taxon>Bacillati</taxon>
        <taxon>Actinomycetota</taxon>
        <taxon>Actinomycetes</taxon>
        <taxon>Streptosporangiales</taxon>
        <taxon>Streptosporangiaceae</taxon>
        <taxon>Nonomuraea</taxon>
    </lineage>
</organism>
<name>A0ABP7DZ83_9ACTN</name>
<evidence type="ECO:0000313" key="3">
    <source>
        <dbReference type="Proteomes" id="UP001500902"/>
    </source>
</evidence>
<protein>
    <submittedName>
        <fullName evidence="2">Uncharacterized protein</fullName>
    </submittedName>
</protein>
<dbReference type="EMBL" id="BAAAZP010000205">
    <property type="protein sequence ID" value="GAA3710047.1"/>
    <property type="molecule type" value="Genomic_DNA"/>
</dbReference>
<feature type="region of interest" description="Disordered" evidence="1">
    <location>
        <begin position="41"/>
        <end position="71"/>
    </location>
</feature>
<comment type="caution">
    <text evidence="2">The sequence shown here is derived from an EMBL/GenBank/DDBJ whole genome shotgun (WGS) entry which is preliminary data.</text>
</comment>